<evidence type="ECO:0000313" key="4">
    <source>
        <dbReference type="Proteomes" id="UP000482155"/>
    </source>
</evidence>
<gene>
    <name evidence="3" type="ORF">G3574_23590</name>
</gene>
<proteinExistence type="predicted"/>
<name>A0A6B3SUC5_9BURK</name>
<sequence length="92" mass="9650">MRFPAVAVVLMSLASQASWAAMEKTADAAEQKAVRPDAAIKAASPAANGQATQMTQAVSGNDAAEASDRPAVNITLRVRSRWAHFSVRINLG</sequence>
<reference evidence="3 4" key="1">
    <citation type="submission" date="2020-02" db="EMBL/GenBank/DDBJ databases">
        <authorList>
            <person name="Kim M.K."/>
        </authorList>
    </citation>
    <scope>NUCLEOTIDE SEQUENCE [LARGE SCALE GENOMIC DNA]</scope>
    <source>
        <strain evidence="3 4">17J57-3</strain>
    </source>
</reference>
<dbReference type="AlphaFoldDB" id="A0A6B3SUC5"/>
<organism evidence="3 4">
    <name type="scientific">Noviherbaspirillum galbum</name>
    <dbReference type="NCBI Taxonomy" id="2709383"/>
    <lineage>
        <taxon>Bacteria</taxon>
        <taxon>Pseudomonadati</taxon>
        <taxon>Pseudomonadota</taxon>
        <taxon>Betaproteobacteria</taxon>
        <taxon>Burkholderiales</taxon>
        <taxon>Oxalobacteraceae</taxon>
        <taxon>Noviherbaspirillum</taxon>
    </lineage>
</organism>
<feature type="compositionally biased region" description="Polar residues" evidence="1">
    <location>
        <begin position="49"/>
        <end position="59"/>
    </location>
</feature>
<feature type="region of interest" description="Disordered" evidence="1">
    <location>
        <begin position="40"/>
        <end position="67"/>
    </location>
</feature>
<keyword evidence="4" id="KW-1185">Reference proteome</keyword>
<comment type="caution">
    <text evidence="3">The sequence shown here is derived from an EMBL/GenBank/DDBJ whole genome shotgun (WGS) entry which is preliminary data.</text>
</comment>
<feature type="chain" id="PRO_5025520357" evidence="2">
    <location>
        <begin position="21"/>
        <end position="92"/>
    </location>
</feature>
<dbReference type="Proteomes" id="UP000482155">
    <property type="component" value="Unassembled WGS sequence"/>
</dbReference>
<evidence type="ECO:0000313" key="3">
    <source>
        <dbReference type="EMBL" id="NEX64078.1"/>
    </source>
</evidence>
<keyword evidence="2" id="KW-0732">Signal</keyword>
<accession>A0A6B3SUC5</accession>
<evidence type="ECO:0000256" key="1">
    <source>
        <dbReference type="SAM" id="MobiDB-lite"/>
    </source>
</evidence>
<protein>
    <submittedName>
        <fullName evidence="3">Uncharacterized protein</fullName>
    </submittedName>
</protein>
<evidence type="ECO:0000256" key="2">
    <source>
        <dbReference type="SAM" id="SignalP"/>
    </source>
</evidence>
<dbReference type="EMBL" id="JAAIVB010000078">
    <property type="protein sequence ID" value="NEX64078.1"/>
    <property type="molecule type" value="Genomic_DNA"/>
</dbReference>
<feature type="signal peptide" evidence="2">
    <location>
        <begin position="1"/>
        <end position="20"/>
    </location>
</feature>